<dbReference type="Proteomes" id="UP000198539">
    <property type="component" value="Unassembled WGS sequence"/>
</dbReference>
<feature type="region of interest" description="Disordered" evidence="1">
    <location>
        <begin position="1"/>
        <end position="34"/>
    </location>
</feature>
<dbReference type="AlphaFoldDB" id="A0A1H3F058"/>
<keyword evidence="3" id="KW-1185">Reference proteome</keyword>
<reference evidence="2 3" key="1">
    <citation type="submission" date="2016-10" db="EMBL/GenBank/DDBJ databases">
        <authorList>
            <person name="de Groot N.N."/>
        </authorList>
    </citation>
    <scope>NUCLEOTIDE SEQUENCE [LARGE SCALE GENOMIC DNA]</scope>
    <source>
        <strain evidence="2 3">CGMCC 1.8894</strain>
    </source>
</reference>
<name>A0A1H3F058_9RHOB</name>
<dbReference type="RefSeq" id="WP_092892605.1">
    <property type="nucleotide sequence ID" value="NZ_FNOM01000029.1"/>
</dbReference>
<evidence type="ECO:0000256" key="1">
    <source>
        <dbReference type="SAM" id="MobiDB-lite"/>
    </source>
</evidence>
<accession>A0A1H3F058</accession>
<protein>
    <submittedName>
        <fullName evidence="2">Uncharacterized protein</fullName>
    </submittedName>
</protein>
<evidence type="ECO:0000313" key="2">
    <source>
        <dbReference type="EMBL" id="SDX84423.1"/>
    </source>
</evidence>
<organism evidence="2 3">
    <name type="scientific">Roseicitreum antarcticum</name>
    <dbReference type="NCBI Taxonomy" id="564137"/>
    <lineage>
        <taxon>Bacteria</taxon>
        <taxon>Pseudomonadati</taxon>
        <taxon>Pseudomonadota</taxon>
        <taxon>Alphaproteobacteria</taxon>
        <taxon>Rhodobacterales</taxon>
        <taxon>Paracoccaceae</taxon>
        <taxon>Roseicitreum</taxon>
    </lineage>
</organism>
<gene>
    <name evidence="2" type="ORF">SAMN04488238_12911</name>
</gene>
<sequence length="79" mass="8795">MANTSILKKGAPPPREKTTNVIEADPRKSEAKNKPLQVMVPPEVFDAFSARAGETFGYSKGSKSQLFMAMWEAYNSMKR</sequence>
<proteinExistence type="predicted"/>
<dbReference type="OrthoDB" id="7862165at2"/>
<dbReference type="STRING" id="564137.SAMN04488238_12911"/>
<dbReference type="EMBL" id="FNOM01000029">
    <property type="protein sequence ID" value="SDX84423.1"/>
    <property type="molecule type" value="Genomic_DNA"/>
</dbReference>
<evidence type="ECO:0000313" key="3">
    <source>
        <dbReference type="Proteomes" id="UP000198539"/>
    </source>
</evidence>
<feature type="compositionally biased region" description="Basic and acidic residues" evidence="1">
    <location>
        <begin position="14"/>
        <end position="33"/>
    </location>
</feature>